<feature type="compositionally biased region" description="Pro residues" evidence="3">
    <location>
        <begin position="31"/>
        <end position="43"/>
    </location>
</feature>
<feature type="signal peptide" evidence="4">
    <location>
        <begin position="1"/>
        <end position="18"/>
    </location>
</feature>
<evidence type="ECO:0000313" key="7">
    <source>
        <dbReference type="Proteomes" id="UP000622475"/>
    </source>
</evidence>
<dbReference type="InterPro" id="IPR012938">
    <property type="entry name" value="Glc/Sorbosone_DH"/>
</dbReference>
<keyword evidence="7" id="KW-1185">Reference proteome</keyword>
<evidence type="ECO:0000256" key="3">
    <source>
        <dbReference type="SAM" id="MobiDB-lite"/>
    </source>
</evidence>
<organism evidence="6 7">
    <name type="scientific">Mucilaginibacter myungsuensis</name>
    <dbReference type="NCBI Taxonomy" id="649104"/>
    <lineage>
        <taxon>Bacteria</taxon>
        <taxon>Pseudomonadati</taxon>
        <taxon>Bacteroidota</taxon>
        <taxon>Sphingobacteriia</taxon>
        <taxon>Sphingobacteriales</taxon>
        <taxon>Sphingobacteriaceae</taxon>
        <taxon>Mucilaginibacter</taxon>
    </lineage>
</organism>
<evidence type="ECO:0000313" key="6">
    <source>
        <dbReference type="EMBL" id="MBE9664218.1"/>
    </source>
</evidence>
<dbReference type="InterPro" id="IPR011042">
    <property type="entry name" value="6-blade_b-propeller_TolB-like"/>
</dbReference>
<protein>
    <submittedName>
        <fullName evidence="6">PQQ-dependent sugar dehydrogenase</fullName>
    </submittedName>
</protein>
<evidence type="ECO:0000259" key="5">
    <source>
        <dbReference type="Pfam" id="PF07995"/>
    </source>
</evidence>
<keyword evidence="1" id="KW-0677">Repeat</keyword>
<dbReference type="EMBL" id="JADFFL010000010">
    <property type="protein sequence ID" value="MBE9664218.1"/>
    <property type="molecule type" value="Genomic_DNA"/>
</dbReference>
<dbReference type="InterPro" id="IPR001258">
    <property type="entry name" value="NHL_repeat"/>
</dbReference>
<comment type="caution">
    <text evidence="6">The sequence shown here is derived from an EMBL/GenBank/DDBJ whole genome shotgun (WGS) entry which is preliminary data.</text>
</comment>
<dbReference type="AlphaFoldDB" id="A0A929PXU2"/>
<keyword evidence="4" id="KW-0732">Signal</keyword>
<feature type="domain" description="Glucose/Sorbosone dehydrogenase" evidence="5">
    <location>
        <begin position="89"/>
        <end position="419"/>
    </location>
</feature>
<dbReference type="Proteomes" id="UP000622475">
    <property type="component" value="Unassembled WGS sequence"/>
</dbReference>
<evidence type="ECO:0000256" key="4">
    <source>
        <dbReference type="SAM" id="SignalP"/>
    </source>
</evidence>
<feature type="region of interest" description="Disordered" evidence="3">
    <location>
        <begin position="23"/>
        <end position="61"/>
    </location>
</feature>
<dbReference type="RefSeq" id="WP_194113465.1">
    <property type="nucleotide sequence ID" value="NZ_JADFFL010000010.1"/>
</dbReference>
<dbReference type="InterPro" id="IPR011041">
    <property type="entry name" value="Quinoprot_gluc/sorb_DH_b-prop"/>
</dbReference>
<dbReference type="Pfam" id="PF07995">
    <property type="entry name" value="GSDH"/>
    <property type="match status" value="1"/>
</dbReference>
<evidence type="ECO:0000256" key="1">
    <source>
        <dbReference type="ARBA" id="ARBA00022737"/>
    </source>
</evidence>
<accession>A0A929PXU2</accession>
<sequence>MKKHALLFIAGCTAILSACSKNDPVQENPPGTNPPVVNPPVTNPPIETGPPVETSPANSTYTPAFTGQTRIGSVKTTTAVKATVVTSSLSSPWGVAVLPDGRLLVTEKGGNMRIVTATGTVGSPISGVPAVNSGGQGGLLGVCLSPSFATDRMVYWAFSENGTGGTTTSIAKGKLSANDAALENVTVIYRATPNYNGTLHYGGRLVFDRTGNLIISTGERSDMATRPQAQSVLSALGKVIRINTNGQAAPGNPSFSGTGARAELYSIGHRNVQGLAIHPTTGDLWEGEHGPRGGDEINLIKAGANYGWPTIGYGMEYNGQKVGEGKTQQAGMEQPAYYWDPIIAPSGMSFYKGNRVPEWENNLFVCALAGQHVARLVIQNNKVVGEERLFRSENQRFRDITQAPNNVLYAVTDGGRLYRIDKE</sequence>
<dbReference type="SUPFAM" id="SSF50952">
    <property type="entry name" value="Soluble quinoprotein glucose dehydrogenase"/>
    <property type="match status" value="1"/>
</dbReference>
<dbReference type="PANTHER" id="PTHR19328:SF75">
    <property type="entry name" value="ALDOSE SUGAR DEHYDROGENASE YLII"/>
    <property type="match status" value="1"/>
</dbReference>
<name>A0A929PXU2_9SPHI</name>
<dbReference type="PROSITE" id="PS51125">
    <property type="entry name" value="NHL"/>
    <property type="match status" value="1"/>
</dbReference>
<reference evidence="6" key="1">
    <citation type="submission" date="2020-10" db="EMBL/GenBank/DDBJ databases">
        <title>Mucilaginibacter mali sp. nov., isolated from rhizosphere soil of apple orchard.</title>
        <authorList>
            <person name="Lee J.-S."/>
            <person name="Kim H.S."/>
            <person name="Kim J.-S."/>
        </authorList>
    </citation>
    <scope>NUCLEOTIDE SEQUENCE</scope>
    <source>
        <strain evidence="6">KCTC 22746</strain>
    </source>
</reference>
<proteinExistence type="predicted"/>
<feature type="repeat" description="NHL" evidence="2">
    <location>
        <begin position="89"/>
        <end position="120"/>
    </location>
</feature>
<gene>
    <name evidence="6" type="ORF">IRJ16_20220</name>
</gene>
<evidence type="ECO:0000256" key="2">
    <source>
        <dbReference type="PROSITE-ProRule" id="PRU00504"/>
    </source>
</evidence>
<feature type="chain" id="PRO_5036906302" evidence="4">
    <location>
        <begin position="19"/>
        <end position="423"/>
    </location>
</feature>
<dbReference type="PROSITE" id="PS51257">
    <property type="entry name" value="PROKAR_LIPOPROTEIN"/>
    <property type="match status" value="1"/>
</dbReference>
<dbReference type="PANTHER" id="PTHR19328">
    <property type="entry name" value="HEDGEHOG-INTERACTING PROTEIN"/>
    <property type="match status" value="1"/>
</dbReference>
<dbReference type="Gene3D" id="2.120.10.30">
    <property type="entry name" value="TolB, C-terminal domain"/>
    <property type="match status" value="1"/>
</dbReference>